<dbReference type="SUPFAM" id="SSF51306">
    <property type="entry name" value="LexA/Signal peptidase"/>
    <property type="match status" value="1"/>
</dbReference>
<feature type="transmembrane region" description="Helical" evidence="6">
    <location>
        <begin position="150"/>
        <end position="172"/>
    </location>
</feature>
<evidence type="ECO:0000256" key="3">
    <source>
        <dbReference type="ARBA" id="ARBA00022989"/>
    </source>
</evidence>
<dbReference type="NCBIfam" id="NF046067">
    <property type="entry name" value="SigPepSipWBacil"/>
    <property type="match status" value="1"/>
</dbReference>
<dbReference type="GO" id="GO:0016020">
    <property type="term" value="C:membrane"/>
    <property type="evidence" value="ECO:0007669"/>
    <property type="project" value="UniProtKB-SubCell"/>
</dbReference>
<evidence type="ECO:0000256" key="1">
    <source>
        <dbReference type="ARBA" id="ARBA00004370"/>
    </source>
</evidence>
<dbReference type="NCBIfam" id="TIGR02228">
    <property type="entry name" value="sigpep_I_arch"/>
    <property type="match status" value="1"/>
</dbReference>
<evidence type="ECO:0000256" key="4">
    <source>
        <dbReference type="ARBA" id="ARBA00023136"/>
    </source>
</evidence>
<name>A0A6C0NZ68_9BACL</name>
<dbReference type="KEGG" id="prz:GZH47_12135"/>
<dbReference type="InterPro" id="IPR019533">
    <property type="entry name" value="Peptidase_S26"/>
</dbReference>
<sequence>MKLKKIVSHFVTGVLIVLFLIVALSTVMSKASGGAPELLGYQIKIVLSGSMEPGIKTGSIVAIKPGGDMNRFAKGDVITFKNSEDMIVTHRIFDVAEQDGQKLYTTKGDNNQTPDTTPIPSSRIIGKYTGFTIPYVGYGMNFADSKKGSLLLLLVPGLLLLIYSVVTTWKAISELEQKKSQPAAPAAPSNPDALS</sequence>
<organism evidence="7 8">
    <name type="scientific">Paenibacillus rhizovicinus</name>
    <dbReference type="NCBI Taxonomy" id="2704463"/>
    <lineage>
        <taxon>Bacteria</taxon>
        <taxon>Bacillati</taxon>
        <taxon>Bacillota</taxon>
        <taxon>Bacilli</taxon>
        <taxon>Bacillales</taxon>
        <taxon>Paenibacillaceae</taxon>
        <taxon>Paenibacillus</taxon>
    </lineage>
</organism>
<evidence type="ECO:0000256" key="6">
    <source>
        <dbReference type="SAM" id="Phobius"/>
    </source>
</evidence>
<evidence type="ECO:0000313" key="8">
    <source>
        <dbReference type="Proteomes" id="UP000479114"/>
    </source>
</evidence>
<keyword evidence="8" id="KW-1185">Reference proteome</keyword>
<dbReference type="InterPro" id="IPR001733">
    <property type="entry name" value="Peptidase_S26B"/>
</dbReference>
<reference evidence="7 8" key="1">
    <citation type="submission" date="2020-02" db="EMBL/GenBank/DDBJ databases">
        <title>Paenibacillus sp. nov., isolated from rhizosphere soil of tomato.</title>
        <authorList>
            <person name="Weon H.-Y."/>
            <person name="Lee S.A."/>
        </authorList>
    </citation>
    <scope>NUCLEOTIDE SEQUENCE [LARGE SCALE GENOMIC DNA]</scope>
    <source>
        <strain evidence="7 8">14171R-81</strain>
    </source>
</reference>
<protein>
    <recommendedName>
        <fullName evidence="5">Signal peptidase I</fullName>
        <ecNumber evidence="5">3.4.21.89</ecNumber>
    </recommendedName>
</protein>
<dbReference type="PANTHER" id="PTHR10806">
    <property type="entry name" value="SIGNAL PEPTIDASE COMPLEX CATALYTIC SUBUNIT SEC11"/>
    <property type="match status" value="1"/>
</dbReference>
<feature type="transmembrane region" description="Helical" evidence="6">
    <location>
        <begin position="6"/>
        <end position="27"/>
    </location>
</feature>
<gene>
    <name evidence="7" type="ORF">GZH47_12135</name>
</gene>
<keyword evidence="3 6" id="KW-1133">Transmembrane helix</keyword>
<evidence type="ECO:0000313" key="7">
    <source>
        <dbReference type="EMBL" id="QHW31517.1"/>
    </source>
</evidence>
<dbReference type="EC" id="3.4.21.89" evidence="5"/>
<comment type="subcellular location">
    <subcellularLocation>
        <location evidence="1">Membrane</location>
    </subcellularLocation>
</comment>
<dbReference type="CDD" id="cd06530">
    <property type="entry name" value="S26_SPase_I"/>
    <property type="match status" value="1"/>
</dbReference>
<accession>A0A6C0NZ68</accession>
<dbReference type="GO" id="GO:0004252">
    <property type="term" value="F:serine-type endopeptidase activity"/>
    <property type="evidence" value="ECO:0007669"/>
    <property type="project" value="UniProtKB-UniRule"/>
</dbReference>
<dbReference type="RefSeq" id="WP_162640324.1">
    <property type="nucleotide sequence ID" value="NZ_CP048286.1"/>
</dbReference>
<dbReference type="AlphaFoldDB" id="A0A6C0NZ68"/>
<dbReference type="InterPro" id="IPR036286">
    <property type="entry name" value="LexA/Signal_pep-like_sf"/>
</dbReference>
<keyword evidence="2 6" id="KW-0812">Transmembrane</keyword>
<keyword evidence="4 6" id="KW-0472">Membrane</keyword>
<dbReference type="GO" id="GO:0009003">
    <property type="term" value="F:signal peptidase activity"/>
    <property type="evidence" value="ECO:0007669"/>
    <property type="project" value="UniProtKB-EC"/>
</dbReference>
<proteinExistence type="predicted"/>
<evidence type="ECO:0000256" key="5">
    <source>
        <dbReference type="NCBIfam" id="TIGR02228"/>
    </source>
</evidence>
<dbReference type="Proteomes" id="UP000479114">
    <property type="component" value="Chromosome"/>
</dbReference>
<keyword evidence="7" id="KW-0378">Hydrolase</keyword>
<evidence type="ECO:0000256" key="2">
    <source>
        <dbReference type="ARBA" id="ARBA00022692"/>
    </source>
</evidence>
<dbReference type="GO" id="GO:0006465">
    <property type="term" value="P:signal peptide processing"/>
    <property type="evidence" value="ECO:0007669"/>
    <property type="project" value="UniProtKB-UniRule"/>
</dbReference>
<dbReference type="PANTHER" id="PTHR10806:SF6">
    <property type="entry name" value="SIGNAL PEPTIDASE COMPLEX CATALYTIC SUBUNIT SEC11"/>
    <property type="match status" value="1"/>
</dbReference>
<dbReference type="EMBL" id="CP048286">
    <property type="protein sequence ID" value="QHW31517.1"/>
    <property type="molecule type" value="Genomic_DNA"/>
</dbReference>
<dbReference type="PRINTS" id="PR00728">
    <property type="entry name" value="SIGNALPTASE"/>
</dbReference>